<keyword evidence="2" id="KW-1185">Reference proteome</keyword>
<accession>A0ABV7MDW3</accession>
<dbReference type="RefSeq" id="WP_189575254.1">
    <property type="nucleotide sequence ID" value="NZ_BMXU01000002.1"/>
</dbReference>
<evidence type="ECO:0000313" key="1">
    <source>
        <dbReference type="EMBL" id="MFC3303072.1"/>
    </source>
</evidence>
<sequence>MIALLAALALAQAEPIAPEAKDVFEQRQGDLIALAGKLGGLHRLSQVCASYGNIAVFRDRMKELIDGERPPRDTREAMIAQFNASYRTMSGAHFTCSRRAETDFRREASDALRISERLSASLQRG</sequence>
<name>A0ABV7MDW3_9PROT</name>
<proteinExistence type="predicted"/>
<dbReference type="InterPro" id="IPR012645">
    <property type="entry name" value="CHP02301"/>
</dbReference>
<dbReference type="NCBIfam" id="TIGR02301">
    <property type="entry name" value="TIGR02301 family protein"/>
    <property type="match status" value="1"/>
</dbReference>
<comment type="caution">
    <text evidence="1">The sequence shown here is derived from an EMBL/GenBank/DDBJ whole genome shotgun (WGS) entry which is preliminary data.</text>
</comment>
<dbReference type="EMBL" id="JBHRVA010000003">
    <property type="protein sequence ID" value="MFC3303072.1"/>
    <property type="molecule type" value="Genomic_DNA"/>
</dbReference>
<dbReference type="Proteomes" id="UP001595607">
    <property type="component" value="Unassembled WGS sequence"/>
</dbReference>
<dbReference type="Pfam" id="PF09539">
    <property type="entry name" value="DUF2385"/>
    <property type="match status" value="1"/>
</dbReference>
<gene>
    <name evidence="1" type="ORF">ACFONP_10045</name>
</gene>
<reference evidence="2" key="1">
    <citation type="journal article" date="2019" name="Int. J. Syst. Evol. Microbiol.">
        <title>The Global Catalogue of Microorganisms (GCM) 10K type strain sequencing project: providing services to taxonomists for standard genome sequencing and annotation.</title>
        <authorList>
            <consortium name="The Broad Institute Genomics Platform"/>
            <consortium name="The Broad Institute Genome Sequencing Center for Infectious Disease"/>
            <person name="Wu L."/>
            <person name="Ma J."/>
        </authorList>
    </citation>
    <scope>NUCLEOTIDE SEQUENCE [LARGE SCALE GENOMIC DNA]</scope>
    <source>
        <strain evidence="2">KCTC 22245</strain>
    </source>
</reference>
<evidence type="ECO:0000313" key="2">
    <source>
        <dbReference type="Proteomes" id="UP001595607"/>
    </source>
</evidence>
<organism evidence="1 2">
    <name type="scientific">Parvularcula lutaonensis</name>
    <dbReference type="NCBI Taxonomy" id="491923"/>
    <lineage>
        <taxon>Bacteria</taxon>
        <taxon>Pseudomonadati</taxon>
        <taxon>Pseudomonadota</taxon>
        <taxon>Alphaproteobacteria</taxon>
        <taxon>Parvularculales</taxon>
        <taxon>Parvularculaceae</taxon>
        <taxon>Parvularcula</taxon>
    </lineage>
</organism>
<protein>
    <submittedName>
        <fullName evidence="1">TIGR02301 family protein</fullName>
    </submittedName>
</protein>